<dbReference type="eggNOG" id="COG1445">
    <property type="taxonomic scope" value="Bacteria"/>
</dbReference>
<protein>
    <submittedName>
        <fullName evidence="8">PTS system, Fru family, IIB component</fullName>
    </submittedName>
</protein>
<organism evidence="8 9">
    <name type="scientific">Enterococcus pallens ATCC BAA-351</name>
    <dbReference type="NCBI Taxonomy" id="1158607"/>
    <lineage>
        <taxon>Bacteria</taxon>
        <taxon>Bacillati</taxon>
        <taxon>Bacillota</taxon>
        <taxon>Bacilli</taxon>
        <taxon>Lactobacillales</taxon>
        <taxon>Enterococcaceae</taxon>
        <taxon>Enterococcus</taxon>
    </lineage>
</organism>
<evidence type="ECO:0000256" key="2">
    <source>
        <dbReference type="ARBA" id="ARBA00022553"/>
    </source>
</evidence>
<dbReference type="Pfam" id="PF02302">
    <property type="entry name" value="PTS_IIB"/>
    <property type="match status" value="1"/>
</dbReference>
<dbReference type="SUPFAM" id="SSF52794">
    <property type="entry name" value="PTS system IIB component-like"/>
    <property type="match status" value="1"/>
</dbReference>
<keyword evidence="1" id="KW-0813">Transport</keyword>
<dbReference type="InterPro" id="IPR013011">
    <property type="entry name" value="PTS_EIIB_2"/>
</dbReference>
<dbReference type="HOGENOM" id="CLU_013155_2_1_9"/>
<dbReference type="Proteomes" id="UP000013782">
    <property type="component" value="Unassembled WGS sequence"/>
</dbReference>
<evidence type="ECO:0000256" key="5">
    <source>
        <dbReference type="ARBA" id="ARBA00022683"/>
    </source>
</evidence>
<dbReference type="PATRIC" id="fig|1158607.3.peg.2530"/>
<sequence>MSKKIIGVAACPAGIAHTYLVAEAIENAAEKLGHQVKVETQGSIGIENRLTEAEIEQADLIVFSVGVAIRDVDRFQGYEEKTIKVPLHETIEKIDQIMGDYFLKTV</sequence>
<dbReference type="CDD" id="cd05569">
    <property type="entry name" value="PTS_IIB_fructose"/>
    <property type="match status" value="1"/>
</dbReference>
<dbReference type="OrthoDB" id="9782569at2"/>
<dbReference type="InterPro" id="IPR003353">
    <property type="entry name" value="PTS_IIB_fruc"/>
</dbReference>
<reference evidence="8 9" key="1">
    <citation type="submission" date="2013-02" db="EMBL/GenBank/DDBJ databases">
        <title>The Genome Sequence of Enterococcus pallens BAA-351.</title>
        <authorList>
            <consortium name="The Broad Institute Genome Sequencing Platform"/>
            <consortium name="The Broad Institute Genome Sequencing Center for Infectious Disease"/>
            <person name="Earl A.M."/>
            <person name="Gilmore M.S."/>
            <person name="Lebreton F."/>
            <person name="Walker B."/>
            <person name="Young S.K."/>
            <person name="Zeng Q."/>
            <person name="Gargeya S."/>
            <person name="Fitzgerald M."/>
            <person name="Haas B."/>
            <person name="Abouelleil A."/>
            <person name="Alvarado L."/>
            <person name="Arachchi H.M."/>
            <person name="Berlin A.M."/>
            <person name="Chapman S.B."/>
            <person name="Dewar J."/>
            <person name="Goldberg J."/>
            <person name="Griggs A."/>
            <person name="Gujja S."/>
            <person name="Hansen M."/>
            <person name="Howarth C."/>
            <person name="Imamovic A."/>
            <person name="Larimer J."/>
            <person name="McCowan C."/>
            <person name="Murphy C."/>
            <person name="Neiman D."/>
            <person name="Pearson M."/>
            <person name="Priest M."/>
            <person name="Roberts A."/>
            <person name="Saif S."/>
            <person name="Shea T."/>
            <person name="Sisk P."/>
            <person name="Sykes S."/>
            <person name="Wortman J."/>
            <person name="Nusbaum C."/>
            <person name="Birren B."/>
        </authorList>
    </citation>
    <scope>NUCLEOTIDE SEQUENCE [LARGE SCALE GENOMIC DNA]</scope>
    <source>
        <strain evidence="8 9">ATCC BAA-351</strain>
    </source>
</reference>
<evidence type="ECO:0000259" key="7">
    <source>
        <dbReference type="PROSITE" id="PS51099"/>
    </source>
</evidence>
<name>R2SE92_9ENTE</name>
<dbReference type="InterPro" id="IPR003501">
    <property type="entry name" value="PTS_EIIB_2/3"/>
</dbReference>
<evidence type="ECO:0000313" key="9">
    <source>
        <dbReference type="Proteomes" id="UP000013782"/>
    </source>
</evidence>
<accession>R2SE92</accession>
<dbReference type="NCBIfam" id="TIGR00829">
    <property type="entry name" value="FRU"/>
    <property type="match status" value="1"/>
</dbReference>
<keyword evidence="5" id="KW-0598">Phosphotransferase system</keyword>
<dbReference type="RefSeq" id="WP_010757541.1">
    <property type="nucleotide sequence ID" value="NZ_ASWD01000001.1"/>
</dbReference>
<dbReference type="EMBL" id="AJAQ01000016">
    <property type="protein sequence ID" value="EOH93855.1"/>
    <property type="molecule type" value="Genomic_DNA"/>
</dbReference>
<comment type="caution">
    <text evidence="8">The sequence shown here is derived from an EMBL/GenBank/DDBJ whole genome shotgun (WGS) entry which is preliminary data.</text>
</comment>
<dbReference type="GO" id="GO:0005886">
    <property type="term" value="C:plasma membrane"/>
    <property type="evidence" value="ECO:0007669"/>
    <property type="project" value="TreeGrafter"/>
</dbReference>
<dbReference type="PANTHER" id="PTHR30505">
    <property type="entry name" value="FRUCTOSE-LIKE PERMEASE"/>
    <property type="match status" value="1"/>
</dbReference>
<dbReference type="GO" id="GO:0022877">
    <property type="term" value="F:protein-N(PI)-phosphohistidine-fructose phosphotransferase system transporter activity"/>
    <property type="evidence" value="ECO:0007669"/>
    <property type="project" value="InterPro"/>
</dbReference>
<keyword evidence="9" id="KW-1185">Reference proteome</keyword>
<dbReference type="GO" id="GO:0009401">
    <property type="term" value="P:phosphoenolpyruvate-dependent sugar phosphotransferase system"/>
    <property type="evidence" value="ECO:0007669"/>
    <property type="project" value="UniProtKB-KW"/>
</dbReference>
<feature type="domain" description="PTS EIIB type-2" evidence="7">
    <location>
        <begin position="3"/>
        <end position="99"/>
    </location>
</feature>
<dbReference type="InterPro" id="IPR050864">
    <property type="entry name" value="Bacterial_PTS_Sugar_Transport"/>
</dbReference>
<evidence type="ECO:0000256" key="6">
    <source>
        <dbReference type="ARBA" id="ARBA00022777"/>
    </source>
</evidence>
<keyword evidence="6" id="KW-0418">Kinase</keyword>
<keyword evidence="2" id="KW-0597">Phosphoprotein</keyword>
<dbReference type="Gene3D" id="3.40.50.2300">
    <property type="match status" value="1"/>
</dbReference>
<evidence type="ECO:0000313" key="8">
    <source>
        <dbReference type="EMBL" id="EOH93855.1"/>
    </source>
</evidence>
<dbReference type="PANTHER" id="PTHR30505:SF0">
    <property type="entry name" value="FRUCTOSE-LIKE PTS SYSTEM EIIBC COMPONENT-RELATED"/>
    <property type="match status" value="1"/>
</dbReference>
<dbReference type="InterPro" id="IPR036095">
    <property type="entry name" value="PTS_EIIB-like_sf"/>
</dbReference>
<dbReference type="PROSITE" id="PS51099">
    <property type="entry name" value="PTS_EIIB_TYPE_2"/>
    <property type="match status" value="1"/>
</dbReference>
<dbReference type="GO" id="GO:0090563">
    <property type="term" value="F:protein-phosphocysteine-sugar phosphotransferase activity"/>
    <property type="evidence" value="ECO:0007669"/>
    <property type="project" value="TreeGrafter"/>
</dbReference>
<evidence type="ECO:0000256" key="1">
    <source>
        <dbReference type="ARBA" id="ARBA00022448"/>
    </source>
</evidence>
<keyword evidence="4" id="KW-0808">Transferase</keyword>
<evidence type="ECO:0000256" key="3">
    <source>
        <dbReference type="ARBA" id="ARBA00022597"/>
    </source>
</evidence>
<keyword evidence="3" id="KW-0762">Sugar transport</keyword>
<proteinExistence type="predicted"/>
<dbReference type="GO" id="GO:0016301">
    <property type="term" value="F:kinase activity"/>
    <property type="evidence" value="ECO:0007669"/>
    <property type="project" value="UniProtKB-KW"/>
</dbReference>
<dbReference type="STRING" id="160454.RV10_GL000605"/>
<dbReference type="AlphaFoldDB" id="R2SE92"/>
<evidence type="ECO:0000256" key="4">
    <source>
        <dbReference type="ARBA" id="ARBA00022679"/>
    </source>
</evidence>
<gene>
    <name evidence="8" type="ORF">UAU_02551</name>
</gene>